<dbReference type="EMBL" id="KY448244">
    <property type="protein sequence ID" value="AQT28621.1"/>
    <property type="molecule type" value="Genomic_DNA"/>
</dbReference>
<organism evidence="1 2">
    <name type="scientific">Erwinia phage vB_EamM_Yoloswag</name>
    <dbReference type="NCBI Taxonomy" id="1958956"/>
    <lineage>
        <taxon>Viruses</taxon>
        <taxon>Duplodnaviria</taxon>
        <taxon>Heunggongvirae</taxon>
        <taxon>Uroviricota</taxon>
        <taxon>Caudoviricetes</taxon>
        <taxon>Yoloswagvirus</taxon>
        <taxon>Yoloswagvirus yoloswag</taxon>
    </lineage>
</organism>
<proteinExistence type="predicted"/>
<dbReference type="Proteomes" id="UP000221250">
    <property type="component" value="Segment"/>
</dbReference>
<evidence type="ECO:0000313" key="1">
    <source>
        <dbReference type="EMBL" id="AQT28621.1"/>
    </source>
</evidence>
<keyword evidence="2" id="KW-1185">Reference proteome</keyword>
<gene>
    <name evidence="1" type="ORF">YOLOSWAG_141</name>
</gene>
<sequence length="257" mass="28890">MKTQLEIPSHSFDLSLTGMPAIDLHKEGASREGSAIRLAGNRVGSSQAFDIDINTWLRPASEVYNTSSDIRDYIIVPVPVNISELPNTNGDAFSKREWLRFNHDEGRLSYQTFKGKPTFIEHNNKDHTKAMGIIFDSHLSPLRGFRGDHARLTLLMGFDRTRCPERCDRILRGELNTYSKGTTYKAYQCSICGALVTPRQRNFCEHTAFNKPAFLDPRSGKLTYRDCIGLRGFECSSVDDPAFACAASYSDHLMQIG</sequence>
<protein>
    <submittedName>
        <fullName evidence="1">Putative endolysin</fullName>
    </submittedName>
</protein>
<accession>A0A1S6L360</accession>
<evidence type="ECO:0000313" key="2">
    <source>
        <dbReference type="Proteomes" id="UP000221250"/>
    </source>
</evidence>
<name>A0A1S6L360_9CAUD</name>
<reference evidence="1 2" key="1">
    <citation type="submission" date="2017-01" db="EMBL/GenBank/DDBJ databases">
        <authorList>
            <person name="Mah S.A."/>
            <person name="Swanson W.J."/>
            <person name="Moy G.W."/>
            <person name="Vacquier V.D."/>
        </authorList>
    </citation>
    <scope>NUCLEOTIDE SEQUENCE [LARGE SCALE GENOMIC DNA]</scope>
</reference>